<reference evidence="2" key="2">
    <citation type="submission" date="2020-09" db="EMBL/GenBank/DDBJ databases">
        <authorList>
            <person name="Sun Q."/>
            <person name="Zhou Y."/>
        </authorList>
    </citation>
    <scope>NUCLEOTIDE SEQUENCE</scope>
    <source>
        <strain evidence="2">CGMCC 1.15454</strain>
    </source>
</reference>
<comment type="caution">
    <text evidence="2">The sequence shown here is derived from an EMBL/GenBank/DDBJ whole genome shotgun (WGS) entry which is preliminary data.</text>
</comment>
<evidence type="ECO:0000313" key="2">
    <source>
        <dbReference type="EMBL" id="GGB34092.1"/>
    </source>
</evidence>
<dbReference type="GO" id="GO:0006508">
    <property type="term" value="P:proteolysis"/>
    <property type="evidence" value="ECO:0007669"/>
    <property type="project" value="InterPro"/>
</dbReference>
<sequence length="90" mass="10087">MVSEDISGKDVENGITVKEYVEINGHRQGMMIKGDDTNSPVLLFLHGGPGFPAYPMIKKAGLKLERYFTVCYWDQRGTGMSYNNEIAKAR</sequence>
<proteinExistence type="predicted"/>
<name>A0A9W5X4T8_9BACI</name>
<reference evidence="2" key="1">
    <citation type="journal article" date="2014" name="Int. J. Syst. Evol. Microbiol.">
        <title>Complete genome sequence of Corynebacterium casei LMG S-19264T (=DSM 44701T), isolated from a smear-ripened cheese.</title>
        <authorList>
            <consortium name="US DOE Joint Genome Institute (JGI-PGF)"/>
            <person name="Walter F."/>
            <person name="Albersmeier A."/>
            <person name="Kalinowski J."/>
            <person name="Ruckert C."/>
        </authorList>
    </citation>
    <scope>NUCLEOTIDE SEQUENCE</scope>
    <source>
        <strain evidence="2">CGMCC 1.15454</strain>
    </source>
</reference>
<dbReference type="EMBL" id="BMJD01000004">
    <property type="protein sequence ID" value="GGB34092.1"/>
    <property type="molecule type" value="Genomic_DNA"/>
</dbReference>
<dbReference type="Gene3D" id="3.40.50.1820">
    <property type="entry name" value="alpha/beta hydrolase"/>
    <property type="match status" value="1"/>
</dbReference>
<accession>A0A9W5X4T8</accession>
<keyword evidence="1" id="KW-0378">Hydrolase</keyword>
<dbReference type="SUPFAM" id="SSF53474">
    <property type="entry name" value="alpha/beta-Hydrolases"/>
    <property type="match status" value="1"/>
</dbReference>
<keyword evidence="3" id="KW-1185">Reference proteome</keyword>
<evidence type="ECO:0008006" key="4">
    <source>
        <dbReference type="Google" id="ProtNLM"/>
    </source>
</evidence>
<dbReference type="InterPro" id="IPR029058">
    <property type="entry name" value="AB_hydrolase_fold"/>
</dbReference>
<gene>
    <name evidence="2" type="ORF">GCM10011409_09410</name>
</gene>
<dbReference type="RefSeq" id="WP_230856027.1">
    <property type="nucleotide sequence ID" value="NZ_BMJD01000004.1"/>
</dbReference>
<protein>
    <recommendedName>
        <fullName evidence="4">Prolyl aminopeptidase</fullName>
    </recommendedName>
</protein>
<dbReference type="InterPro" id="IPR002410">
    <property type="entry name" value="Peptidase_S33"/>
</dbReference>
<dbReference type="PRINTS" id="PR00793">
    <property type="entry name" value="PROAMNOPTASE"/>
</dbReference>
<dbReference type="GO" id="GO:0008233">
    <property type="term" value="F:peptidase activity"/>
    <property type="evidence" value="ECO:0007669"/>
    <property type="project" value="InterPro"/>
</dbReference>
<dbReference type="Proteomes" id="UP000621492">
    <property type="component" value="Unassembled WGS sequence"/>
</dbReference>
<dbReference type="AlphaFoldDB" id="A0A9W5X4T8"/>
<evidence type="ECO:0000313" key="3">
    <source>
        <dbReference type="Proteomes" id="UP000621492"/>
    </source>
</evidence>
<organism evidence="2 3">
    <name type="scientific">Lentibacillus populi</name>
    <dbReference type="NCBI Taxonomy" id="1827502"/>
    <lineage>
        <taxon>Bacteria</taxon>
        <taxon>Bacillati</taxon>
        <taxon>Bacillota</taxon>
        <taxon>Bacilli</taxon>
        <taxon>Bacillales</taxon>
        <taxon>Bacillaceae</taxon>
        <taxon>Lentibacillus</taxon>
    </lineage>
</organism>
<evidence type="ECO:0000256" key="1">
    <source>
        <dbReference type="ARBA" id="ARBA00022801"/>
    </source>
</evidence>